<name>A0A2P2BX50_9ZZZZ</name>
<keyword evidence="1" id="KW-0472">Membrane</keyword>
<sequence length="260" mass="26678">MKAGPTRFDLMRDHVAVSELRAGWVLRWSRAALVAALILGGGLVAHVSAGGLLPDIGILVLLGSATLLGCAALFGRPITTRATVALLALGQAGFHLAMTALAGHAGAGSHAGAGDAIRAEVVRSATAGGRRTGSLRDLMAAPEMPASGDLQLAVPHWAQHVVADLSGANALMALAHLTAAAAVGWWLASGEAALWALICLTGRQSWKFVLLLTAGAGGTLAFGKRHRAASAAVRVERPPARWVIERRPARRGPPRLAAAL</sequence>
<keyword evidence="1" id="KW-1133">Transmembrane helix</keyword>
<accession>A0A2P2BX50</accession>
<feature type="transmembrane region" description="Helical" evidence="1">
    <location>
        <begin position="174"/>
        <end position="198"/>
    </location>
</feature>
<evidence type="ECO:0000313" key="2">
    <source>
        <dbReference type="EMBL" id="CUR54331.1"/>
    </source>
</evidence>
<gene>
    <name evidence="2" type="ORF">NOCA2150073</name>
</gene>
<feature type="transmembrane region" description="Helical" evidence="1">
    <location>
        <begin position="56"/>
        <end position="74"/>
    </location>
</feature>
<reference evidence="2" key="1">
    <citation type="submission" date="2015-08" db="EMBL/GenBank/DDBJ databases">
        <authorList>
            <person name="Babu N.S."/>
            <person name="Beckwith C.J."/>
            <person name="Beseler K.G."/>
            <person name="Brison A."/>
            <person name="Carone J.V."/>
            <person name="Caskin T.P."/>
            <person name="Diamond M."/>
            <person name="Durham M.E."/>
            <person name="Foxe J.M."/>
            <person name="Go M."/>
            <person name="Henderson B.A."/>
            <person name="Jones I.B."/>
            <person name="McGettigan J.A."/>
            <person name="Micheletti S.J."/>
            <person name="Nasrallah M.E."/>
            <person name="Ortiz D."/>
            <person name="Piller C.R."/>
            <person name="Privatt S.R."/>
            <person name="Schneider S.L."/>
            <person name="Sharp S."/>
            <person name="Smith T.C."/>
            <person name="Stanton J.D."/>
            <person name="Ullery H.E."/>
            <person name="Wilson R.J."/>
            <person name="Serrano M.G."/>
            <person name="Buck G."/>
            <person name="Lee V."/>
            <person name="Wang Y."/>
            <person name="Carvalho R."/>
            <person name="Voegtly L."/>
            <person name="Shi R."/>
            <person name="Duckworth R."/>
            <person name="Johnson A."/>
            <person name="Loviza R."/>
            <person name="Walstead R."/>
            <person name="Shah Z."/>
            <person name="Kiflezghi M."/>
            <person name="Wade K."/>
            <person name="Ball S.L."/>
            <person name="Bradley K.W."/>
            <person name="Asai D.J."/>
            <person name="Bowman C.A."/>
            <person name="Russell D.A."/>
            <person name="Pope W.H."/>
            <person name="Jacobs-Sera D."/>
            <person name="Hendrix R.W."/>
            <person name="Hatfull G.F."/>
        </authorList>
    </citation>
    <scope>NUCLEOTIDE SEQUENCE</scope>
</reference>
<evidence type="ECO:0000256" key="1">
    <source>
        <dbReference type="SAM" id="Phobius"/>
    </source>
</evidence>
<organism evidence="2">
    <name type="scientific">metagenome</name>
    <dbReference type="NCBI Taxonomy" id="256318"/>
    <lineage>
        <taxon>unclassified sequences</taxon>
        <taxon>metagenomes</taxon>
    </lineage>
</organism>
<dbReference type="EMBL" id="CZKA01000007">
    <property type="protein sequence ID" value="CUR54331.1"/>
    <property type="molecule type" value="Genomic_DNA"/>
</dbReference>
<protein>
    <submittedName>
        <fullName evidence="2">Uncharacterized protein</fullName>
    </submittedName>
</protein>
<keyword evidence="1" id="KW-0812">Transmembrane</keyword>
<feature type="transmembrane region" description="Helical" evidence="1">
    <location>
        <begin position="31"/>
        <end position="50"/>
    </location>
</feature>
<dbReference type="AlphaFoldDB" id="A0A2P2BX50"/>
<proteinExistence type="predicted"/>